<name>A0A7W5Y5J4_9ACTN</name>
<dbReference type="Proteomes" id="UP000579945">
    <property type="component" value="Unassembled WGS sequence"/>
</dbReference>
<protein>
    <recommendedName>
        <fullName evidence="1">CASTOR ACT domain-containing protein</fullName>
    </recommendedName>
</protein>
<comment type="caution">
    <text evidence="2">The sequence shown here is derived from an EMBL/GenBank/DDBJ whole genome shotgun (WGS) entry which is preliminary data.</text>
</comment>
<sequence length="127" mass="13373">MNVELRLLSRAYSVCRLPAGSALPAPPRTAELYGLTVTAEEVSVVCAMGEEPRGARIESGWSALRVAGELDFSLVGILSSLTAPLAEAGVSVFALSTFDTDYLLVRSAELTPALEALRARGHLISKG</sequence>
<dbReference type="PIRSF" id="PIRSF008459">
    <property type="entry name" value="UCP008459"/>
    <property type="match status" value="1"/>
</dbReference>
<dbReference type="InterPro" id="IPR027795">
    <property type="entry name" value="CASTOR_ACT_dom"/>
</dbReference>
<evidence type="ECO:0000313" key="2">
    <source>
        <dbReference type="EMBL" id="MBB3725361.1"/>
    </source>
</evidence>
<gene>
    <name evidence="2" type="ORF">FHR33_001221</name>
</gene>
<dbReference type="PANTHER" id="PTHR31131:SF6">
    <property type="entry name" value="CASTOR ACT DOMAIN-CONTAINING PROTEIN"/>
    <property type="match status" value="1"/>
</dbReference>
<dbReference type="GeneID" id="95387789"/>
<dbReference type="InterPro" id="IPR045865">
    <property type="entry name" value="ACT-like_dom_sf"/>
</dbReference>
<proteinExistence type="predicted"/>
<feature type="domain" description="CASTOR ACT" evidence="1">
    <location>
        <begin position="57"/>
        <end position="118"/>
    </location>
</feature>
<dbReference type="InterPro" id="IPR051719">
    <property type="entry name" value="CASTOR_mTORC1"/>
</dbReference>
<dbReference type="InterPro" id="IPR016540">
    <property type="entry name" value="UCP008459"/>
</dbReference>
<reference evidence="2 3" key="1">
    <citation type="submission" date="2020-08" db="EMBL/GenBank/DDBJ databases">
        <title>Sequencing the genomes of 1000 actinobacteria strains.</title>
        <authorList>
            <person name="Klenk H.-P."/>
        </authorList>
    </citation>
    <scope>NUCLEOTIDE SEQUENCE [LARGE SCALE GENOMIC DNA]</scope>
    <source>
        <strain evidence="2 3">DSM 44320</strain>
    </source>
</reference>
<dbReference type="RefSeq" id="WP_183644589.1">
    <property type="nucleotide sequence ID" value="NZ_BAAAXX010000047.1"/>
</dbReference>
<organism evidence="2 3">
    <name type="scientific">Nonomuraea dietziae</name>
    <dbReference type="NCBI Taxonomy" id="65515"/>
    <lineage>
        <taxon>Bacteria</taxon>
        <taxon>Bacillati</taxon>
        <taxon>Actinomycetota</taxon>
        <taxon>Actinomycetes</taxon>
        <taxon>Streptosporangiales</taxon>
        <taxon>Streptosporangiaceae</taxon>
        <taxon>Nonomuraea</taxon>
    </lineage>
</organism>
<dbReference type="AlphaFoldDB" id="A0A7W5Y5J4"/>
<evidence type="ECO:0000313" key="3">
    <source>
        <dbReference type="Proteomes" id="UP000579945"/>
    </source>
</evidence>
<keyword evidence="3" id="KW-1185">Reference proteome</keyword>
<dbReference type="Gene3D" id="3.30.2130.10">
    <property type="entry name" value="VC0802-like"/>
    <property type="match status" value="1"/>
</dbReference>
<evidence type="ECO:0000259" key="1">
    <source>
        <dbReference type="Pfam" id="PF13840"/>
    </source>
</evidence>
<dbReference type="PANTHER" id="PTHR31131">
    <property type="entry name" value="CHROMOSOME 1, WHOLE GENOME SHOTGUN SEQUENCE"/>
    <property type="match status" value="1"/>
</dbReference>
<dbReference type="Pfam" id="PF13840">
    <property type="entry name" value="ACT_7"/>
    <property type="match status" value="1"/>
</dbReference>
<dbReference type="EMBL" id="JACIBV010000001">
    <property type="protein sequence ID" value="MBB3725361.1"/>
    <property type="molecule type" value="Genomic_DNA"/>
</dbReference>
<dbReference type="SUPFAM" id="SSF55021">
    <property type="entry name" value="ACT-like"/>
    <property type="match status" value="2"/>
</dbReference>
<accession>A0A7W5Y5J4</accession>